<organism evidence="1 2">
    <name type="scientific">Punica granatum</name>
    <name type="common">Pomegranate</name>
    <dbReference type="NCBI Taxonomy" id="22663"/>
    <lineage>
        <taxon>Eukaryota</taxon>
        <taxon>Viridiplantae</taxon>
        <taxon>Streptophyta</taxon>
        <taxon>Embryophyta</taxon>
        <taxon>Tracheophyta</taxon>
        <taxon>Spermatophyta</taxon>
        <taxon>Magnoliopsida</taxon>
        <taxon>eudicotyledons</taxon>
        <taxon>Gunneridae</taxon>
        <taxon>Pentapetalae</taxon>
        <taxon>rosids</taxon>
        <taxon>malvids</taxon>
        <taxon>Myrtales</taxon>
        <taxon>Lythraceae</taxon>
        <taxon>Punica</taxon>
    </lineage>
</organism>
<reference evidence="1 2" key="1">
    <citation type="submission" date="2017-11" db="EMBL/GenBank/DDBJ databases">
        <title>De-novo sequencing of pomegranate (Punica granatum L.) genome.</title>
        <authorList>
            <person name="Akparov Z."/>
            <person name="Amiraslanov A."/>
            <person name="Hajiyeva S."/>
            <person name="Abbasov M."/>
            <person name="Kaur K."/>
            <person name="Hamwieh A."/>
            <person name="Solovyev V."/>
            <person name="Salamov A."/>
            <person name="Braich B."/>
            <person name="Kosarev P."/>
            <person name="Mahmoud A."/>
            <person name="Hajiyev E."/>
            <person name="Babayeva S."/>
            <person name="Izzatullayeva V."/>
            <person name="Mammadov A."/>
            <person name="Mammadov A."/>
            <person name="Sharifova S."/>
            <person name="Ojaghi J."/>
            <person name="Eynullazada K."/>
            <person name="Bayramov B."/>
            <person name="Abdulazimova A."/>
            <person name="Shahmuradov I."/>
        </authorList>
    </citation>
    <scope>NUCLEOTIDE SEQUENCE [LARGE SCALE GENOMIC DNA]</scope>
    <source>
        <strain evidence="2">cv. AG2017</strain>
        <tissue evidence="1">Leaf</tissue>
    </source>
</reference>
<evidence type="ECO:0000313" key="1">
    <source>
        <dbReference type="EMBL" id="PKI64365.1"/>
    </source>
</evidence>
<protein>
    <submittedName>
        <fullName evidence="1">Uncharacterized protein</fullName>
    </submittedName>
</protein>
<name>A0A2I0K733_PUNGR</name>
<proteinExistence type="predicted"/>
<keyword evidence="2" id="KW-1185">Reference proteome</keyword>
<sequence>MNFPFLFRCGIYPILLLNNGVFGDKCMAESEGSEDGMKNGEGVKMVTGRGVGFAGDGHDEDDGERQVKEMEVKMA</sequence>
<dbReference type="EMBL" id="PGOL01000824">
    <property type="protein sequence ID" value="PKI64365.1"/>
    <property type="molecule type" value="Genomic_DNA"/>
</dbReference>
<dbReference type="AlphaFoldDB" id="A0A2I0K733"/>
<gene>
    <name evidence="1" type="ORF">CRG98_015225</name>
</gene>
<accession>A0A2I0K733</accession>
<dbReference type="Proteomes" id="UP000233551">
    <property type="component" value="Unassembled WGS sequence"/>
</dbReference>
<evidence type="ECO:0000313" key="2">
    <source>
        <dbReference type="Proteomes" id="UP000233551"/>
    </source>
</evidence>
<comment type="caution">
    <text evidence="1">The sequence shown here is derived from an EMBL/GenBank/DDBJ whole genome shotgun (WGS) entry which is preliminary data.</text>
</comment>